<evidence type="ECO:0000313" key="2">
    <source>
        <dbReference type="EMBL" id="CDS22407.1"/>
    </source>
</evidence>
<sequence length="144" mass="15464">MSSKAMGPEMAETQASGESHLLPRHCLKVEKEVEGGSEGQEGHEKANNIMTVAMDHTNCVARSVFLSSSSSLSPTEDTFACTVGKGAGRETGADLLDRLRSYDGFLDLGQLFDGDDDGNEAGEEEEEEEEEKESLVLFDKSAVS</sequence>
<evidence type="ECO:0000313" key="4">
    <source>
        <dbReference type="WBParaSite" id="EgrG_002030900"/>
    </source>
</evidence>
<accession>A0A068WXJ5</accession>
<protein>
    <submittedName>
        <fullName evidence="2 4">Uncharacterized protein</fullName>
    </submittedName>
</protein>
<feature type="compositionally biased region" description="Acidic residues" evidence="1">
    <location>
        <begin position="113"/>
        <end position="132"/>
    </location>
</feature>
<name>A0A068WXJ5_ECHGR</name>
<dbReference type="AlphaFoldDB" id="A0A068WXJ5"/>
<dbReference type="WBParaSite" id="EgrG_002030900">
    <property type="protein sequence ID" value="EgrG_002030900"/>
    <property type="gene ID" value="EgrG_002030900"/>
</dbReference>
<organism evidence="2">
    <name type="scientific">Echinococcus granulosus</name>
    <name type="common">Hydatid tapeworm</name>
    <dbReference type="NCBI Taxonomy" id="6210"/>
    <lineage>
        <taxon>Eukaryota</taxon>
        <taxon>Metazoa</taxon>
        <taxon>Spiralia</taxon>
        <taxon>Lophotrochozoa</taxon>
        <taxon>Platyhelminthes</taxon>
        <taxon>Cestoda</taxon>
        <taxon>Eucestoda</taxon>
        <taxon>Cyclophyllidea</taxon>
        <taxon>Taeniidae</taxon>
        <taxon>Echinococcus</taxon>
        <taxon>Echinococcus granulosus group</taxon>
    </lineage>
</organism>
<dbReference type="EMBL" id="LK028586">
    <property type="protein sequence ID" value="CDS22407.1"/>
    <property type="molecule type" value="Genomic_DNA"/>
</dbReference>
<reference evidence="2 3" key="1">
    <citation type="journal article" date="2013" name="Nature">
        <title>The genomes of four tapeworm species reveal adaptations to parasitism.</title>
        <authorList>
            <person name="Tsai I.J."/>
            <person name="Zarowiecki M."/>
            <person name="Holroyd N."/>
            <person name="Garciarrubio A."/>
            <person name="Sanchez-Flores A."/>
            <person name="Brooks K.L."/>
            <person name="Tracey A."/>
            <person name="Bobes R.J."/>
            <person name="Fragoso G."/>
            <person name="Sciutto E."/>
            <person name="Aslett M."/>
            <person name="Beasley H."/>
            <person name="Bennett H.M."/>
            <person name="Cai J."/>
            <person name="Camicia F."/>
            <person name="Clark R."/>
            <person name="Cucher M."/>
            <person name="De Silva N."/>
            <person name="Day T.A."/>
            <person name="Deplazes P."/>
            <person name="Estrada K."/>
            <person name="Fernandez C."/>
            <person name="Holland P.W."/>
            <person name="Hou J."/>
            <person name="Hu S."/>
            <person name="Huckvale T."/>
            <person name="Hung S.S."/>
            <person name="Kamenetzky L."/>
            <person name="Keane J.A."/>
            <person name="Kiss F."/>
            <person name="Koziol U."/>
            <person name="Lambert O."/>
            <person name="Liu K."/>
            <person name="Luo X."/>
            <person name="Luo Y."/>
            <person name="Macchiaroli N."/>
            <person name="Nichol S."/>
            <person name="Paps J."/>
            <person name="Parkinson J."/>
            <person name="Pouchkina-Stantcheva N."/>
            <person name="Riddiford N."/>
            <person name="Rosenzvit M."/>
            <person name="Salinas G."/>
            <person name="Wasmuth J.D."/>
            <person name="Zamanian M."/>
            <person name="Zheng Y."/>
            <person name="Cai X."/>
            <person name="Soberon X."/>
            <person name="Olson P.D."/>
            <person name="Laclette J.P."/>
            <person name="Brehm K."/>
            <person name="Berriman M."/>
            <person name="Garciarrubio A."/>
            <person name="Bobes R.J."/>
            <person name="Fragoso G."/>
            <person name="Sanchez-Flores A."/>
            <person name="Estrada K."/>
            <person name="Cevallos M.A."/>
            <person name="Morett E."/>
            <person name="Gonzalez V."/>
            <person name="Portillo T."/>
            <person name="Ochoa-Leyva A."/>
            <person name="Jose M.V."/>
            <person name="Sciutto E."/>
            <person name="Landa A."/>
            <person name="Jimenez L."/>
            <person name="Valdes V."/>
            <person name="Carrero J.C."/>
            <person name="Larralde C."/>
            <person name="Morales-Montor J."/>
            <person name="Limon-Lason J."/>
            <person name="Soberon X."/>
            <person name="Laclette J.P."/>
        </authorList>
    </citation>
    <scope>NUCLEOTIDE SEQUENCE [LARGE SCALE GENOMIC DNA]</scope>
</reference>
<proteinExistence type="predicted"/>
<dbReference type="Proteomes" id="UP000492820">
    <property type="component" value="Unassembled WGS sequence"/>
</dbReference>
<evidence type="ECO:0000313" key="3">
    <source>
        <dbReference type="Proteomes" id="UP000492820"/>
    </source>
</evidence>
<feature type="region of interest" description="Disordered" evidence="1">
    <location>
        <begin position="110"/>
        <end position="144"/>
    </location>
</feature>
<feature type="region of interest" description="Disordered" evidence="1">
    <location>
        <begin position="1"/>
        <end position="24"/>
    </location>
</feature>
<reference evidence="2" key="2">
    <citation type="submission" date="2014-06" db="EMBL/GenBank/DDBJ databases">
        <authorList>
            <person name="Aslett M."/>
        </authorList>
    </citation>
    <scope>NUCLEOTIDE SEQUENCE</scope>
</reference>
<evidence type="ECO:0000256" key="1">
    <source>
        <dbReference type="SAM" id="MobiDB-lite"/>
    </source>
</evidence>
<reference evidence="4" key="3">
    <citation type="submission" date="2020-10" db="UniProtKB">
        <authorList>
            <consortium name="WormBaseParasite"/>
        </authorList>
    </citation>
    <scope>IDENTIFICATION</scope>
</reference>
<gene>
    <name evidence="2" type="ORF">EgrG_002030900</name>
</gene>